<dbReference type="Proteomes" id="UP000248054">
    <property type="component" value="Unassembled WGS sequence"/>
</dbReference>
<name>A0A2V4X660_9FLAO</name>
<dbReference type="RefSeq" id="WP_110475797.1">
    <property type="nucleotide sequence ID" value="NZ_BMWQ01000004.1"/>
</dbReference>
<dbReference type="AlphaFoldDB" id="A0A2V4X660"/>
<evidence type="ECO:0000313" key="2">
    <source>
        <dbReference type="EMBL" id="PYE80659.1"/>
    </source>
</evidence>
<dbReference type="EMBL" id="QJTD01000004">
    <property type="protein sequence ID" value="PYE80659.1"/>
    <property type="molecule type" value="Genomic_DNA"/>
</dbReference>
<evidence type="ECO:0000313" key="3">
    <source>
        <dbReference type="Proteomes" id="UP000248054"/>
    </source>
</evidence>
<protein>
    <submittedName>
        <fullName evidence="2">Uncharacterized protein</fullName>
    </submittedName>
</protein>
<comment type="caution">
    <text evidence="2">The sequence shown here is derived from an EMBL/GenBank/DDBJ whole genome shotgun (WGS) entry which is preliminary data.</text>
</comment>
<accession>A0A2V4X660</accession>
<reference evidence="2 3" key="1">
    <citation type="submission" date="2018-06" db="EMBL/GenBank/DDBJ databases">
        <title>Genomic Encyclopedia of Type Strains, Phase III (KMG-III): the genomes of soil and plant-associated and newly described type strains.</title>
        <authorList>
            <person name="Whitman W."/>
        </authorList>
    </citation>
    <scope>NUCLEOTIDE SEQUENCE [LARGE SCALE GENOMIC DNA]</scope>
    <source>
        <strain evidence="2 3">CECT 7945</strain>
    </source>
</reference>
<gene>
    <name evidence="2" type="ORF">DFQ11_10423</name>
</gene>
<keyword evidence="1" id="KW-1133">Transmembrane helix</keyword>
<keyword evidence="1" id="KW-0812">Transmembrane</keyword>
<evidence type="ECO:0000256" key="1">
    <source>
        <dbReference type="SAM" id="Phobius"/>
    </source>
</evidence>
<sequence>MKPSAFLLVTITTVLLLAVTIMSAVNFAFPWVFYLTVIGQIAVVFMVYKILHDKYTTTKTFDDFYEDHPMDTFMY</sequence>
<feature type="transmembrane region" description="Helical" evidence="1">
    <location>
        <begin position="33"/>
        <end position="51"/>
    </location>
</feature>
<proteinExistence type="predicted"/>
<keyword evidence="3" id="KW-1185">Reference proteome</keyword>
<organism evidence="2 3">
    <name type="scientific">Winogradskyella epiphytica</name>
    <dbReference type="NCBI Taxonomy" id="262005"/>
    <lineage>
        <taxon>Bacteria</taxon>
        <taxon>Pseudomonadati</taxon>
        <taxon>Bacteroidota</taxon>
        <taxon>Flavobacteriia</taxon>
        <taxon>Flavobacteriales</taxon>
        <taxon>Flavobacteriaceae</taxon>
        <taxon>Winogradskyella</taxon>
    </lineage>
</organism>
<dbReference type="OrthoDB" id="1367298at2"/>
<keyword evidence="1" id="KW-0472">Membrane</keyword>